<sequence length="174" mass="19162" precursor="true">MIRPVLLLSILLICVPAWASDGPPDAGKAVRKVAMKSMPPYGPYHVADPARHRSMPNPRGGDMARAMISLFRPVPPDRALYFAALDDDPGNDLYPRQGWWVYVRDVVPLPGGGWEAEVAVKVSFDQDRMTGPGFPQVNVEYIERYRFAGAGLEYLGGHAEDPTGLGPRIAVHHF</sequence>
<dbReference type="Proteomes" id="UP000324233">
    <property type="component" value="Chromosome"/>
</dbReference>
<reference evidence="2 3" key="1">
    <citation type="submission" date="2019-08" db="EMBL/GenBank/DDBJ databases">
        <title>Deep-cultivation of Planctomycetes and their phenomic and genomic characterization uncovers novel biology.</title>
        <authorList>
            <person name="Wiegand S."/>
            <person name="Jogler M."/>
            <person name="Boedeker C."/>
            <person name="Pinto D."/>
            <person name="Vollmers J."/>
            <person name="Rivas-Marin E."/>
            <person name="Kohn T."/>
            <person name="Peeters S.H."/>
            <person name="Heuer A."/>
            <person name="Rast P."/>
            <person name="Oberbeckmann S."/>
            <person name="Bunk B."/>
            <person name="Jeske O."/>
            <person name="Meyerdierks A."/>
            <person name="Storesund J.E."/>
            <person name="Kallscheuer N."/>
            <person name="Luecker S."/>
            <person name="Lage O.M."/>
            <person name="Pohl T."/>
            <person name="Merkel B.J."/>
            <person name="Hornburger P."/>
            <person name="Mueller R.-W."/>
            <person name="Bruemmer F."/>
            <person name="Labrenz M."/>
            <person name="Spormann A.M."/>
            <person name="Op den Camp H."/>
            <person name="Overmann J."/>
            <person name="Amann R."/>
            <person name="Jetten M.S.M."/>
            <person name="Mascher T."/>
            <person name="Medema M.H."/>
            <person name="Devos D.P."/>
            <person name="Kaster A.-K."/>
            <person name="Ovreas L."/>
            <person name="Rohde M."/>
            <person name="Galperin M.Y."/>
            <person name="Jogler C."/>
        </authorList>
    </citation>
    <scope>NUCLEOTIDE SEQUENCE [LARGE SCALE GENOMIC DNA]</scope>
    <source>
        <strain evidence="2 3">OJF2</strain>
    </source>
</reference>
<feature type="signal peptide" evidence="1">
    <location>
        <begin position="1"/>
        <end position="19"/>
    </location>
</feature>
<dbReference type="KEGG" id="agv:OJF2_53910"/>
<dbReference type="OrthoDB" id="304184at2"/>
<dbReference type="AlphaFoldDB" id="A0A5B9W7Z3"/>
<evidence type="ECO:0000256" key="1">
    <source>
        <dbReference type="SAM" id="SignalP"/>
    </source>
</evidence>
<protein>
    <submittedName>
        <fullName evidence="2">Uncharacterized protein</fullName>
    </submittedName>
</protein>
<gene>
    <name evidence="2" type="ORF">OJF2_53910</name>
</gene>
<keyword evidence="1" id="KW-0732">Signal</keyword>
<feature type="chain" id="PRO_5022714123" evidence="1">
    <location>
        <begin position="20"/>
        <end position="174"/>
    </location>
</feature>
<evidence type="ECO:0000313" key="3">
    <source>
        <dbReference type="Proteomes" id="UP000324233"/>
    </source>
</evidence>
<accession>A0A5B9W7Z3</accession>
<evidence type="ECO:0000313" key="2">
    <source>
        <dbReference type="EMBL" id="QEH36806.1"/>
    </source>
</evidence>
<keyword evidence="3" id="KW-1185">Reference proteome</keyword>
<organism evidence="2 3">
    <name type="scientific">Aquisphaera giovannonii</name>
    <dbReference type="NCBI Taxonomy" id="406548"/>
    <lineage>
        <taxon>Bacteria</taxon>
        <taxon>Pseudomonadati</taxon>
        <taxon>Planctomycetota</taxon>
        <taxon>Planctomycetia</taxon>
        <taxon>Isosphaerales</taxon>
        <taxon>Isosphaeraceae</taxon>
        <taxon>Aquisphaera</taxon>
    </lineage>
</organism>
<name>A0A5B9W7Z3_9BACT</name>
<dbReference type="RefSeq" id="WP_148596447.1">
    <property type="nucleotide sequence ID" value="NZ_CP042997.1"/>
</dbReference>
<proteinExistence type="predicted"/>
<dbReference type="EMBL" id="CP042997">
    <property type="protein sequence ID" value="QEH36806.1"/>
    <property type="molecule type" value="Genomic_DNA"/>
</dbReference>